<dbReference type="GO" id="GO:0070837">
    <property type="term" value="P:dehydroascorbic acid transport"/>
    <property type="evidence" value="ECO:0007669"/>
    <property type="project" value="TreeGrafter"/>
</dbReference>
<keyword evidence="4 5" id="KW-0472">Membrane</keyword>
<gene>
    <name evidence="6" type="ORF">PLEPLA_LOCUS14172</name>
</gene>
<dbReference type="Pfam" id="PF00083">
    <property type="entry name" value="Sugar_tr"/>
    <property type="match status" value="1"/>
</dbReference>
<evidence type="ECO:0000256" key="2">
    <source>
        <dbReference type="ARBA" id="ARBA00022692"/>
    </source>
</evidence>
<dbReference type="InterPro" id="IPR045263">
    <property type="entry name" value="GLUT"/>
</dbReference>
<organism evidence="6 7">
    <name type="scientific">Pleuronectes platessa</name>
    <name type="common">European plaice</name>
    <dbReference type="NCBI Taxonomy" id="8262"/>
    <lineage>
        <taxon>Eukaryota</taxon>
        <taxon>Metazoa</taxon>
        <taxon>Chordata</taxon>
        <taxon>Craniata</taxon>
        <taxon>Vertebrata</taxon>
        <taxon>Euteleostomi</taxon>
        <taxon>Actinopterygii</taxon>
        <taxon>Neopterygii</taxon>
        <taxon>Teleostei</taxon>
        <taxon>Neoteleostei</taxon>
        <taxon>Acanthomorphata</taxon>
        <taxon>Carangaria</taxon>
        <taxon>Pleuronectiformes</taxon>
        <taxon>Pleuronectoidei</taxon>
        <taxon>Pleuronectidae</taxon>
        <taxon>Pleuronectes</taxon>
    </lineage>
</organism>
<dbReference type="PANTHER" id="PTHR23503:SF54">
    <property type="entry name" value="MAJOR FACILITATOR SUPERFAMILY (MFS) PROFILE DOMAIN-CONTAINING PROTEIN"/>
    <property type="match status" value="1"/>
</dbReference>
<dbReference type="PANTHER" id="PTHR23503">
    <property type="entry name" value="SOLUTE CARRIER FAMILY 2"/>
    <property type="match status" value="1"/>
</dbReference>
<dbReference type="AlphaFoldDB" id="A0A9N7U927"/>
<name>A0A9N7U927_PLEPL</name>
<sequence>MVLGIGGSFQYGIQVSVIASPEEHVQSFVNYTWLWRYDAPVTDSSNKLIWSFIVAVLSLGAWAGAIHSGSLPVTYGR</sequence>
<proteinExistence type="predicted"/>
<accession>A0A9N7U927</accession>
<dbReference type="InterPro" id="IPR036259">
    <property type="entry name" value="MFS_trans_sf"/>
</dbReference>
<dbReference type="Proteomes" id="UP001153269">
    <property type="component" value="Unassembled WGS sequence"/>
</dbReference>
<keyword evidence="7" id="KW-1185">Reference proteome</keyword>
<dbReference type="GO" id="GO:0046323">
    <property type="term" value="P:D-glucose import"/>
    <property type="evidence" value="ECO:0007669"/>
    <property type="project" value="TreeGrafter"/>
</dbReference>
<protein>
    <submittedName>
        <fullName evidence="6">Uncharacterized protein</fullName>
    </submittedName>
</protein>
<comment type="subcellular location">
    <subcellularLocation>
        <location evidence="1">Membrane</location>
        <topology evidence="1">Multi-pass membrane protein</topology>
    </subcellularLocation>
</comment>
<evidence type="ECO:0000256" key="1">
    <source>
        <dbReference type="ARBA" id="ARBA00004141"/>
    </source>
</evidence>
<evidence type="ECO:0000256" key="3">
    <source>
        <dbReference type="ARBA" id="ARBA00022989"/>
    </source>
</evidence>
<feature type="transmembrane region" description="Helical" evidence="5">
    <location>
        <begin position="48"/>
        <end position="67"/>
    </location>
</feature>
<dbReference type="EMBL" id="CADEAL010000870">
    <property type="protein sequence ID" value="CAB1426237.1"/>
    <property type="molecule type" value="Genomic_DNA"/>
</dbReference>
<evidence type="ECO:0000256" key="5">
    <source>
        <dbReference type="SAM" id="Phobius"/>
    </source>
</evidence>
<keyword evidence="2 5" id="KW-0812">Transmembrane</keyword>
<comment type="caution">
    <text evidence="6">The sequence shown here is derived from an EMBL/GenBank/DDBJ whole genome shotgun (WGS) entry which is preliminary data.</text>
</comment>
<evidence type="ECO:0000256" key="4">
    <source>
        <dbReference type="ARBA" id="ARBA00023136"/>
    </source>
</evidence>
<dbReference type="GO" id="GO:0055056">
    <property type="term" value="F:D-glucose transmembrane transporter activity"/>
    <property type="evidence" value="ECO:0007669"/>
    <property type="project" value="TreeGrafter"/>
</dbReference>
<dbReference type="Gene3D" id="1.20.1250.20">
    <property type="entry name" value="MFS general substrate transporter like domains"/>
    <property type="match status" value="1"/>
</dbReference>
<evidence type="ECO:0000313" key="6">
    <source>
        <dbReference type="EMBL" id="CAB1426237.1"/>
    </source>
</evidence>
<dbReference type="GO" id="GO:0005886">
    <property type="term" value="C:plasma membrane"/>
    <property type="evidence" value="ECO:0007669"/>
    <property type="project" value="TreeGrafter"/>
</dbReference>
<evidence type="ECO:0000313" key="7">
    <source>
        <dbReference type="Proteomes" id="UP001153269"/>
    </source>
</evidence>
<keyword evidence="3 5" id="KW-1133">Transmembrane helix</keyword>
<reference evidence="6" key="1">
    <citation type="submission" date="2020-03" db="EMBL/GenBank/DDBJ databases">
        <authorList>
            <person name="Weist P."/>
        </authorList>
    </citation>
    <scope>NUCLEOTIDE SEQUENCE</scope>
</reference>
<dbReference type="InterPro" id="IPR005828">
    <property type="entry name" value="MFS_sugar_transport-like"/>
</dbReference>